<evidence type="ECO:0000313" key="3">
    <source>
        <dbReference type="EMBL" id="CRG97810.1"/>
    </source>
</evidence>
<dbReference type="RefSeq" id="XP_028530610.1">
    <property type="nucleotide sequence ID" value="XM_028674237.1"/>
</dbReference>
<dbReference type="OrthoDB" id="10431365at2759"/>
<sequence>MEKIVSFEEGYEHIKVIKEALLKIFNYNYNNVDLKYLKKCVFKLVNNDYSDKLYIEVYNIIYEYIIHIKNKILKFYELNVENENFIPEINKQEFNKLNFSSSKIEKRDLELYFSYNKSDNNFAYIKNIKELNKKNYKKYSYDKFMVINNLKLFFEKNENNYFNDKVYNKNTIFFKSYLYSKNLINFKNILFSNCIKLKDTFTFNIEDNECLNNFKNIMYNKIKNLFYKYSYHIFIKEREYLFDEKCYNLNNFIHLQFLCLNNLPEINYSDEKCQKKMYLQYVEEVNEDKKMNVFYILKDDYKIIEKYKKLNYENLYSQCYNIRKKKHYCNIFSRKKNKEINEEQCSSDDSDILPQEFAKYFNKTNNIYKRINLYEIFKCGLSVENNLLFNSEINKKEKEIENYNIFSIYLKNKRSIENNNIFINKVNHDNAIIKDLIYFLINYKLTKFPNIIRIAIVSICILIGKYISNYSITFRKQNKFEYRTFNNFLLLYYMVKKKMHTFCNDMNKIINKFLDLLSKNEYMYLFLNKKIITLKKKIKHYSKVFNENVLEKQNYNTSNKKYDYEKSKNYNDSNDNIVKNILNKNELHEKNDSMKNFYNYTKENKKFRNSFSIYKLPLEEVNKLFYSILMLLKNSDVFRLPFLKNATIWNYFSITHALLNSNKYNENIYNIIKKKCLKTKENAINYYTCNEKKMCIIITNKLLMNIYRTIKCKLNYNYKYEYNALLNYKKLFNTVICFWEKWIGNLKNINEIFTYMYDNFINNRMYKRKYFLKKNYTYRVKILNYNLMKKNSKKQKQKEQVSWKKNQKKVLLPFDSLGIFLFNELILNNVFIKKVIKKCLLYYYTSFSSHKKEICNFFQIIFYLDKILCINYYYNYFEIELSIFYFIYVINIMHKIIEYKNLSYFLNFITTIMLEKIYINKELHIFDNFHIFKKYIISNSFTKKHSIMFLNKYKKEIYEYFKMVKCDELKKLYSIINSVLKNCKKYILSLFEDTIINEFYEKLKNYYVFFPKNVWNNFIDLIDGNFSDKLIIQNKLHNIFSIFLSNQDIYLSKNKNHMMNNNLNDNIKYEKENISIISSKNNLENNDKFDIKKNYQNICTEEKPMYIINKRINKNFINKINEKTSDFQKNEKKNGNEVSNNKTLDETCKNFNSKAECKKYYESCFFKYRNYNKKKKNSEDSCINIAYGDTLFELVDYYLLFILLNNQENYYFLHYIFNLIYIYYKYEFIINKCFNKDEHFFSSYKKAIFKIVNSDNNITFYFSRFLDLLLKEIDFLTCYDYNVDNKKIFLKFYKQNIQKKYYNLTKITNNIKENKEEDKNPDNLIKREQNSRFISKSKQSEKINSLFVKENNEKYFNIYKDIYENNSMNEIKIDKEKIHDNKNINNNLKKKKNFDEFYYYEIFENKNYSITFLKCSLILCTLKLLQNNNKKILSHYNDINCFVNFYLTLKRKNKFKNEKCSFYDFFTPIYQCKNKIEKDFCKSFLKDIFKIFHFIEDKNEVEYYCRKFLTKRLFNGMKNKRTEKYIIKIFNNIEGDNYVYRMKNMMHDFTKYNNYFNKIKSNNDRKNINILFLRNINWLFDDYGDILLNEDIKNYINLATEELLNTHRNIKIEWIFHLSYGNLIFEISEKKYIINCNMCILIILLLFNEEVKSENFNHLNNHETNSISEKKKINNQTVMCNKLDINYIHYCTNIKRENVKQILNVLVTKYKILLNEVSTKNNNTIDLYYVNFNFFSKNEIIFIDDGYIDSAKIEIEKKRSKYIHNLEQHPTYEQYLIEAFIVKYVKKNGNINIDFLINETKKYFNHSTIDSSKINNCITHLINMDYLKKTESGTLEYI</sequence>
<protein>
    <submittedName>
        <fullName evidence="3">Cullin, putative</fullName>
    </submittedName>
</protein>
<organism evidence="3 4">
    <name type="scientific">Plasmodium gallinaceum</name>
    <dbReference type="NCBI Taxonomy" id="5849"/>
    <lineage>
        <taxon>Eukaryota</taxon>
        <taxon>Sar</taxon>
        <taxon>Alveolata</taxon>
        <taxon>Apicomplexa</taxon>
        <taxon>Aconoidasida</taxon>
        <taxon>Haemosporida</taxon>
        <taxon>Plasmodiidae</taxon>
        <taxon>Plasmodium</taxon>
        <taxon>Plasmodium (Haemamoeba)</taxon>
    </lineage>
</organism>
<dbReference type="VEuPathDB" id="PlasmoDB:PGAL8A_00024500"/>
<dbReference type="Proteomes" id="UP000220797">
    <property type="component" value="Unassembled WGS sequence"/>
</dbReference>
<dbReference type="SMART" id="SM00182">
    <property type="entry name" value="CULLIN"/>
    <property type="match status" value="1"/>
</dbReference>
<dbReference type="PANTHER" id="PTHR11932">
    <property type="entry name" value="CULLIN"/>
    <property type="match status" value="1"/>
</dbReference>
<dbReference type="InterPro" id="IPR045093">
    <property type="entry name" value="Cullin"/>
</dbReference>
<dbReference type="EMBL" id="CVMV01000117">
    <property type="protein sequence ID" value="CRG97810.1"/>
    <property type="molecule type" value="Genomic_DNA"/>
</dbReference>
<dbReference type="InterPro" id="IPR016158">
    <property type="entry name" value="Cullin_homology"/>
</dbReference>
<dbReference type="OMA" id="IVNMFEN"/>
<dbReference type="PROSITE" id="PS50069">
    <property type="entry name" value="CULLIN_2"/>
    <property type="match status" value="1"/>
</dbReference>
<accession>A0A1J1H040</accession>
<evidence type="ECO:0000313" key="4">
    <source>
        <dbReference type="Proteomes" id="UP000220797"/>
    </source>
</evidence>
<dbReference type="InterPro" id="IPR036317">
    <property type="entry name" value="Cullin_homology_sf"/>
</dbReference>
<dbReference type="Gene3D" id="1.10.10.10">
    <property type="entry name" value="Winged helix-like DNA-binding domain superfamily/Winged helix DNA-binding domain"/>
    <property type="match status" value="1"/>
</dbReference>
<dbReference type="InterPro" id="IPR036390">
    <property type="entry name" value="WH_DNA-bd_sf"/>
</dbReference>
<proteinExistence type="inferred from homology"/>
<evidence type="ECO:0000259" key="2">
    <source>
        <dbReference type="PROSITE" id="PS50069"/>
    </source>
</evidence>
<dbReference type="SUPFAM" id="SSF46785">
    <property type="entry name" value="Winged helix' DNA-binding domain"/>
    <property type="match status" value="1"/>
</dbReference>
<comment type="similarity">
    <text evidence="1">Belongs to the cullin family.</text>
</comment>
<feature type="domain" description="Cullin family profile" evidence="2">
    <location>
        <begin position="1485"/>
        <end position="1707"/>
    </location>
</feature>
<name>A0A1J1H040_PLAGA</name>
<keyword evidence="4" id="KW-1185">Reference proteome</keyword>
<dbReference type="SUPFAM" id="SSF75632">
    <property type="entry name" value="Cullin homology domain"/>
    <property type="match status" value="1"/>
</dbReference>
<gene>
    <name evidence="3" type="ORF">PGAL8A_00024500</name>
</gene>
<comment type="caution">
    <text evidence="3">The sequence shown here is derived from an EMBL/GenBank/DDBJ whole genome shotgun (WGS) entry which is preliminary data.</text>
</comment>
<dbReference type="InterPro" id="IPR036388">
    <property type="entry name" value="WH-like_DNA-bd_sf"/>
</dbReference>
<evidence type="ECO:0000256" key="1">
    <source>
        <dbReference type="PROSITE-ProRule" id="PRU00330"/>
    </source>
</evidence>
<reference evidence="3" key="1">
    <citation type="submission" date="2015-04" db="EMBL/GenBank/DDBJ databases">
        <authorList>
            <consortium name="Pathogen Informatics"/>
        </authorList>
    </citation>
    <scope>NUCLEOTIDE SEQUENCE [LARGE SCALE GENOMIC DNA]</scope>
    <source>
        <strain evidence="3">8A</strain>
    </source>
</reference>
<dbReference type="GeneID" id="39728768"/>